<comment type="caution">
    <text evidence="7">Lacks conserved residue(s) required for the propagation of feature annotation.</text>
</comment>
<dbReference type="InterPro" id="IPR003526">
    <property type="entry name" value="MECDP_synthase"/>
</dbReference>
<dbReference type="Proteomes" id="UP000035159">
    <property type="component" value="Chromosome"/>
</dbReference>
<feature type="binding site" evidence="7">
    <location>
        <begin position="36"/>
        <end position="37"/>
    </location>
    <ligand>
        <name>4-CDP-2-C-methyl-D-erythritol 2-phosphate</name>
        <dbReference type="ChEBI" id="CHEBI:57919"/>
    </ligand>
</feature>
<dbReference type="Pfam" id="PF02542">
    <property type="entry name" value="YgbB"/>
    <property type="match status" value="1"/>
</dbReference>
<dbReference type="KEGG" id="kpf:IX53_08910"/>
<evidence type="ECO:0000313" key="10">
    <source>
        <dbReference type="EMBL" id="AKI97918.1"/>
    </source>
</evidence>
<evidence type="ECO:0000256" key="7">
    <source>
        <dbReference type="HAMAP-Rule" id="MF_00107"/>
    </source>
</evidence>
<feature type="binding site" evidence="7">
    <location>
        <begin position="58"/>
        <end position="60"/>
    </location>
    <ligand>
        <name>4-CDP-2-C-methyl-D-erythritol 2-phosphate</name>
        <dbReference type="ChEBI" id="CHEBI:57919"/>
    </ligand>
</feature>
<feature type="site" description="Transition state stabilizer" evidence="7">
    <location>
        <position position="36"/>
    </location>
</feature>
<comment type="catalytic activity">
    <reaction evidence="1 7 8">
        <text>4-CDP-2-C-methyl-D-erythritol 2-phosphate = 2-C-methyl-D-erythritol 2,4-cyclic diphosphate + CMP</text>
        <dbReference type="Rhea" id="RHEA:23864"/>
        <dbReference type="ChEBI" id="CHEBI:57919"/>
        <dbReference type="ChEBI" id="CHEBI:58483"/>
        <dbReference type="ChEBI" id="CHEBI:60377"/>
        <dbReference type="EC" id="4.6.1.12"/>
    </reaction>
</comment>
<dbReference type="Gene3D" id="3.30.1330.50">
    <property type="entry name" value="2-C-methyl-D-erythritol 2,4-cyclodiphosphate synthase"/>
    <property type="match status" value="1"/>
</dbReference>
<comment type="function">
    <text evidence="7">Involved in the biosynthesis of isopentenyl diphosphate (IPP) and dimethylallyl diphosphate (DMAPP), two major building blocks of isoprenoid compounds. Catalyzes the conversion of 4-diphosphocytidyl-2-C-methyl-D-erythritol 2-phosphate (CDP-ME2P) to 2-C-methyl-D-erythritol 2,4-cyclodiphosphate (ME-CPP) with a corresponding release of cytidine 5-monophosphate (CMP).</text>
</comment>
<organism evidence="10 11">
    <name type="scientific">Kosmotoga pacifica</name>
    <dbReference type="NCBI Taxonomy" id="1330330"/>
    <lineage>
        <taxon>Bacteria</taxon>
        <taxon>Thermotogati</taxon>
        <taxon>Thermotogota</taxon>
        <taxon>Thermotogae</taxon>
        <taxon>Kosmotogales</taxon>
        <taxon>Kosmotogaceae</taxon>
        <taxon>Kosmotoga</taxon>
    </lineage>
</organism>
<gene>
    <name evidence="7" type="primary">ispF</name>
    <name evidence="10" type="ORF">IX53_08910</name>
</gene>
<dbReference type="GO" id="GO:0046872">
    <property type="term" value="F:metal ion binding"/>
    <property type="evidence" value="ECO:0007669"/>
    <property type="project" value="UniProtKB-KW"/>
</dbReference>
<comment type="cofactor">
    <cofactor evidence="7">
        <name>a divalent metal cation</name>
        <dbReference type="ChEBI" id="CHEBI:60240"/>
    </cofactor>
    <text evidence="7">Binds 1 divalent metal cation per subunit.</text>
</comment>
<comment type="similarity">
    <text evidence="7 8">Belongs to the IspF family.</text>
</comment>
<feature type="binding site" evidence="7">
    <location>
        <position position="9"/>
    </location>
    <ligand>
        <name>a divalent metal cation</name>
        <dbReference type="ChEBI" id="CHEBI:60240"/>
    </ligand>
</feature>
<dbReference type="OrthoDB" id="9804336at2"/>
<feature type="binding site" evidence="7">
    <location>
        <position position="44"/>
    </location>
    <ligand>
        <name>a divalent metal cation</name>
        <dbReference type="ChEBI" id="CHEBI:60240"/>
    </ligand>
</feature>
<dbReference type="PATRIC" id="fig|1330330.3.peg.1812"/>
<dbReference type="UniPathway" id="UPA00056">
    <property type="reaction ID" value="UER00095"/>
</dbReference>
<dbReference type="CDD" id="cd00554">
    <property type="entry name" value="MECDP_synthase"/>
    <property type="match status" value="1"/>
</dbReference>
<proteinExistence type="inferred from homology"/>
<evidence type="ECO:0000256" key="1">
    <source>
        <dbReference type="ARBA" id="ARBA00000200"/>
    </source>
</evidence>
<feature type="domain" description="2-C-methyl-D-erythritol 2,4-cyclodiphosphate synthase" evidence="9">
    <location>
        <begin position="2"/>
        <end position="151"/>
    </location>
</feature>
<keyword evidence="11" id="KW-1185">Reference proteome</keyword>
<feature type="site" description="Transition state stabilizer" evidence="7">
    <location>
        <position position="134"/>
    </location>
</feature>
<dbReference type="SUPFAM" id="SSF69765">
    <property type="entry name" value="IpsF-like"/>
    <property type="match status" value="1"/>
</dbReference>
<dbReference type="RefSeq" id="WP_047755053.1">
    <property type="nucleotide sequence ID" value="NZ_CAJUHA010000005.1"/>
</dbReference>
<dbReference type="EC" id="4.6.1.12" evidence="3 7"/>
<dbReference type="NCBIfam" id="TIGR00151">
    <property type="entry name" value="ispF"/>
    <property type="match status" value="1"/>
</dbReference>
<evidence type="ECO:0000259" key="9">
    <source>
        <dbReference type="Pfam" id="PF02542"/>
    </source>
</evidence>
<evidence type="ECO:0000256" key="6">
    <source>
        <dbReference type="ARBA" id="ARBA00023239"/>
    </source>
</evidence>
<dbReference type="AlphaFoldDB" id="A0A0G2ZGJ2"/>
<comment type="subunit">
    <text evidence="7">Homotrimer.</text>
</comment>
<dbReference type="EMBL" id="CP011232">
    <property type="protein sequence ID" value="AKI97918.1"/>
    <property type="molecule type" value="Genomic_DNA"/>
</dbReference>
<dbReference type="GO" id="GO:0008685">
    <property type="term" value="F:2-C-methyl-D-erythritol 2,4-cyclodiphosphate synthase activity"/>
    <property type="evidence" value="ECO:0007669"/>
    <property type="project" value="UniProtKB-UniRule"/>
</dbReference>
<keyword evidence="6 7" id="KW-0456">Lyase</keyword>
<protein>
    <recommendedName>
        <fullName evidence="3 7">2-C-methyl-D-erythritol 2,4-cyclodiphosphate synthase</fullName>
        <shortName evidence="7">MECDP-synthase</shortName>
        <shortName evidence="7">MECPP-synthase</shortName>
        <shortName evidence="7">MECPS</shortName>
        <ecNumber evidence="3 7">4.6.1.12</ecNumber>
    </recommendedName>
</protein>
<dbReference type="PANTHER" id="PTHR43181">
    <property type="entry name" value="2-C-METHYL-D-ERYTHRITOL 2,4-CYCLODIPHOSPHATE SYNTHASE, CHLOROPLASTIC"/>
    <property type="match status" value="1"/>
</dbReference>
<keyword evidence="5 7" id="KW-0414">Isoprene biosynthesis</keyword>
<dbReference type="PROSITE" id="PS01350">
    <property type="entry name" value="ISPF"/>
    <property type="match status" value="1"/>
</dbReference>
<evidence type="ECO:0000256" key="5">
    <source>
        <dbReference type="ARBA" id="ARBA00023229"/>
    </source>
</evidence>
<evidence type="ECO:0000256" key="2">
    <source>
        <dbReference type="ARBA" id="ARBA00004709"/>
    </source>
</evidence>
<dbReference type="InterPro" id="IPR036571">
    <property type="entry name" value="MECDP_synthase_sf"/>
</dbReference>
<dbReference type="GO" id="GO:0016114">
    <property type="term" value="P:terpenoid biosynthetic process"/>
    <property type="evidence" value="ECO:0007669"/>
    <property type="project" value="InterPro"/>
</dbReference>
<comment type="pathway">
    <text evidence="2 7">Isoprenoid biosynthesis; isopentenyl diphosphate biosynthesis via DXP pathway; isopentenyl diphosphate from 1-deoxy-D-xylulose 5-phosphate: step 4/6.</text>
</comment>
<name>A0A0G2ZGJ2_9BACT</name>
<feature type="binding site" evidence="7">
    <location>
        <position position="11"/>
    </location>
    <ligand>
        <name>a divalent metal cation</name>
        <dbReference type="ChEBI" id="CHEBI:60240"/>
    </ligand>
</feature>
<dbReference type="PANTHER" id="PTHR43181:SF1">
    <property type="entry name" value="2-C-METHYL-D-ERYTHRITOL 2,4-CYCLODIPHOSPHATE SYNTHASE, CHLOROPLASTIC"/>
    <property type="match status" value="1"/>
</dbReference>
<feature type="binding site" evidence="7">
    <location>
        <begin position="9"/>
        <end position="11"/>
    </location>
    <ligand>
        <name>4-CDP-2-C-methyl-D-erythritol 2-phosphate</name>
        <dbReference type="ChEBI" id="CHEBI:57919"/>
    </ligand>
</feature>
<sequence length="163" mass="17980">MFRIGIGYDIHPLRHGNKGLYIGGVRVSNEFYSEGHSDGDVLIHAVVDAILGAAGKGNIGILFPETKDNLNRRSIEFLEIIRTEILNDAFELVNIDSVVIVEQIRLMPYLEEMVKNVARALGVGETRISIKPKSGNSMFKDSIQAYATCLLNLRGGKNARIPV</sequence>
<evidence type="ECO:0000256" key="3">
    <source>
        <dbReference type="ARBA" id="ARBA00012579"/>
    </source>
</evidence>
<evidence type="ECO:0000256" key="8">
    <source>
        <dbReference type="RuleBase" id="RU004395"/>
    </source>
</evidence>
<keyword evidence="4 7" id="KW-0479">Metal-binding</keyword>
<evidence type="ECO:0000256" key="4">
    <source>
        <dbReference type="ARBA" id="ARBA00022723"/>
    </source>
</evidence>
<accession>A0A0G2ZGJ2</accession>
<dbReference type="HAMAP" id="MF_00107">
    <property type="entry name" value="IspF"/>
    <property type="match status" value="1"/>
</dbReference>
<dbReference type="STRING" id="1330330.IX53_08910"/>
<evidence type="ECO:0000313" key="11">
    <source>
        <dbReference type="Proteomes" id="UP000035159"/>
    </source>
</evidence>
<reference evidence="10 11" key="1">
    <citation type="submission" date="2015-04" db="EMBL/GenBank/DDBJ databases">
        <title>Complete Genome Sequence of Kosmotoga pacifica SLHLJ1.</title>
        <authorList>
            <person name="Jiang L.J."/>
            <person name="Shao Z.Z."/>
            <person name="Jebbar M."/>
        </authorList>
    </citation>
    <scope>NUCLEOTIDE SEQUENCE [LARGE SCALE GENOMIC DNA]</scope>
    <source>
        <strain evidence="10 11">SLHLJ1</strain>
    </source>
</reference>
<dbReference type="GO" id="GO:0019288">
    <property type="term" value="P:isopentenyl diphosphate biosynthetic process, methylerythritol 4-phosphate pathway"/>
    <property type="evidence" value="ECO:0007669"/>
    <property type="project" value="UniProtKB-UniRule"/>
</dbReference>
<dbReference type="InterPro" id="IPR020555">
    <property type="entry name" value="MECDP_synthase_CS"/>
</dbReference>